<dbReference type="Proteomes" id="UP000218231">
    <property type="component" value="Unassembled WGS sequence"/>
</dbReference>
<gene>
    <name evidence="1" type="ORF">WR25_09253</name>
</gene>
<name>A0A2A2LZZ4_9BILA</name>
<protein>
    <submittedName>
        <fullName evidence="1">Uncharacterized protein</fullName>
    </submittedName>
</protein>
<proteinExistence type="predicted"/>
<evidence type="ECO:0000313" key="2">
    <source>
        <dbReference type="Proteomes" id="UP000218231"/>
    </source>
</evidence>
<comment type="caution">
    <text evidence="1">The sequence shown here is derived from an EMBL/GenBank/DDBJ whole genome shotgun (WGS) entry which is preliminary data.</text>
</comment>
<dbReference type="EMBL" id="LIAE01006294">
    <property type="protein sequence ID" value="PAV91750.1"/>
    <property type="molecule type" value="Genomic_DNA"/>
</dbReference>
<evidence type="ECO:0000313" key="1">
    <source>
        <dbReference type="EMBL" id="PAV91750.1"/>
    </source>
</evidence>
<reference evidence="1 2" key="1">
    <citation type="journal article" date="2017" name="Curr. Biol.">
        <title>Genome architecture and evolution of a unichromosomal asexual nematode.</title>
        <authorList>
            <person name="Fradin H."/>
            <person name="Zegar C."/>
            <person name="Gutwein M."/>
            <person name="Lucas J."/>
            <person name="Kovtun M."/>
            <person name="Corcoran D."/>
            <person name="Baugh L.R."/>
            <person name="Kiontke K."/>
            <person name="Gunsalus K."/>
            <person name="Fitch D.H."/>
            <person name="Piano F."/>
        </authorList>
    </citation>
    <scope>NUCLEOTIDE SEQUENCE [LARGE SCALE GENOMIC DNA]</scope>
    <source>
        <strain evidence="1">PF1309</strain>
    </source>
</reference>
<accession>A0A2A2LZZ4</accession>
<organism evidence="1 2">
    <name type="scientific">Diploscapter pachys</name>
    <dbReference type="NCBI Taxonomy" id="2018661"/>
    <lineage>
        <taxon>Eukaryota</taxon>
        <taxon>Metazoa</taxon>
        <taxon>Ecdysozoa</taxon>
        <taxon>Nematoda</taxon>
        <taxon>Chromadorea</taxon>
        <taxon>Rhabditida</taxon>
        <taxon>Rhabditina</taxon>
        <taxon>Rhabditomorpha</taxon>
        <taxon>Rhabditoidea</taxon>
        <taxon>Rhabditidae</taxon>
        <taxon>Diploscapter</taxon>
    </lineage>
</organism>
<sequence>MTMQEIRHNRSADEMLQAEQRGCRAATELLTLEAAANWDEQMDECSQTDRQATHVLTCTALCLQHSELSCPCDAHFRKVGTATTLHRPLSIADFTCK</sequence>
<dbReference type="AlphaFoldDB" id="A0A2A2LZZ4"/>
<keyword evidence="2" id="KW-1185">Reference proteome</keyword>